<evidence type="ECO:0000313" key="1">
    <source>
        <dbReference type="EMBL" id="TDR53916.1"/>
    </source>
</evidence>
<dbReference type="RefSeq" id="WP_036069175.1">
    <property type="nucleotide sequence ID" value="NZ_SNZK01000003.1"/>
</dbReference>
<dbReference type="EMBL" id="SNZK01000003">
    <property type="protein sequence ID" value="TDR53916.1"/>
    <property type="molecule type" value="Genomic_DNA"/>
</dbReference>
<dbReference type="OrthoDB" id="3010331at2"/>
<proteinExistence type="predicted"/>
<dbReference type="AlphaFoldDB" id="A0A4V3DPW4"/>
<sequence length="147" mass="17127">MTEKTMVEINGINFEVDMRTAVRVDEFKVGDNIKILDKGSKNLMEGVIVDFLNFKDLPTIQVAYYKQDYFGAEIKFLNINSESADYDILPCSPHEFELEKSAVVEKMTGEINSYKEKANQLQKKLDWFLKFYGKHFEKKEAQDYDAE</sequence>
<protein>
    <submittedName>
        <fullName evidence="1">Uncharacterized protein</fullName>
    </submittedName>
</protein>
<comment type="caution">
    <text evidence="1">The sequence shown here is derived from an EMBL/GenBank/DDBJ whole genome shotgun (WGS) entry which is preliminary data.</text>
</comment>
<keyword evidence="2" id="KW-1185">Reference proteome</keyword>
<accession>A0A4V3DPW4</accession>
<reference evidence="1 2" key="1">
    <citation type="submission" date="2019-03" db="EMBL/GenBank/DDBJ databases">
        <title>Genomic Encyclopedia of Type Strains, Phase III (KMG-III): the genomes of soil and plant-associated and newly described type strains.</title>
        <authorList>
            <person name="Whitman W."/>
        </authorList>
    </citation>
    <scope>NUCLEOTIDE SEQUENCE [LARGE SCALE GENOMIC DNA]</scope>
    <source>
        <strain evidence="1 2">CECT 7972</strain>
    </source>
</reference>
<gene>
    <name evidence="1" type="ORF">DFP96_10310</name>
</gene>
<name>A0A4V3DPW4_9LIST</name>
<evidence type="ECO:0000313" key="2">
    <source>
        <dbReference type="Proteomes" id="UP000295558"/>
    </source>
</evidence>
<organism evidence="1 2">
    <name type="scientific">Listeria rocourtiae</name>
    <dbReference type="NCBI Taxonomy" id="647910"/>
    <lineage>
        <taxon>Bacteria</taxon>
        <taxon>Bacillati</taxon>
        <taxon>Bacillota</taxon>
        <taxon>Bacilli</taxon>
        <taxon>Bacillales</taxon>
        <taxon>Listeriaceae</taxon>
        <taxon>Listeria</taxon>
    </lineage>
</organism>
<dbReference type="STRING" id="1265846.PROCOU_01567"/>
<dbReference type="Proteomes" id="UP000295558">
    <property type="component" value="Unassembled WGS sequence"/>
</dbReference>